<protein>
    <recommendedName>
        <fullName evidence="1">UPF0237 protein SAMN02745116_01534</fullName>
    </recommendedName>
</protein>
<dbReference type="SUPFAM" id="SSF55021">
    <property type="entry name" value="ACT-like"/>
    <property type="match status" value="1"/>
</dbReference>
<organism evidence="3 4">
    <name type="scientific">Pilibacter termitis</name>
    <dbReference type="NCBI Taxonomy" id="263852"/>
    <lineage>
        <taxon>Bacteria</taxon>
        <taxon>Bacillati</taxon>
        <taxon>Bacillota</taxon>
        <taxon>Bacilli</taxon>
        <taxon>Lactobacillales</taxon>
        <taxon>Enterococcaceae</taxon>
        <taxon>Pilibacter</taxon>
    </lineage>
</organism>
<dbReference type="InterPro" id="IPR050990">
    <property type="entry name" value="UPF0237/GcvR_regulator"/>
</dbReference>
<dbReference type="InterPro" id="IPR022986">
    <property type="entry name" value="UPF0237_ACT"/>
</dbReference>
<sequence>MKSIVTVVGKDKVGIIAGVSAKLSELDLNVIDVSQTIMEDYFAMIMMVEALKETNIKEVRAVLKELGDNLGVTIHIQNEEIFNAMHKLNF</sequence>
<dbReference type="EMBL" id="FUXI01000016">
    <property type="protein sequence ID" value="SJZ82089.1"/>
    <property type="molecule type" value="Genomic_DNA"/>
</dbReference>
<dbReference type="PANTHER" id="PTHR34875:SF6">
    <property type="entry name" value="UPF0237 PROTEIN MJ1558"/>
    <property type="match status" value="1"/>
</dbReference>
<dbReference type="AlphaFoldDB" id="A0A1T4NS27"/>
<reference evidence="3 4" key="1">
    <citation type="submission" date="2017-02" db="EMBL/GenBank/DDBJ databases">
        <authorList>
            <person name="Peterson S.W."/>
        </authorList>
    </citation>
    <scope>NUCLEOTIDE SEQUENCE [LARGE SCALE GENOMIC DNA]</scope>
    <source>
        <strain evidence="3 4">ATCC BAA-1030</strain>
    </source>
</reference>
<evidence type="ECO:0000313" key="3">
    <source>
        <dbReference type="EMBL" id="SJZ82089.1"/>
    </source>
</evidence>
<dbReference type="Pfam" id="PF13740">
    <property type="entry name" value="ACT_6"/>
    <property type="match status" value="1"/>
</dbReference>
<comment type="similarity">
    <text evidence="1">Belongs to the UPF0237 family.</text>
</comment>
<proteinExistence type="inferred from homology"/>
<dbReference type="Proteomes" id="UP000190328">
    <property type="component" value="Unassembled WGS sequence"/>
</dbReference>
<dbReference type="HAMAP" id="MF_01054">
    <property type="entry name" value="UPF0237"/>
    <property type="match status" value="1"/>
</dbReference>
<dbReference type="STRING" id="263852.SAMN02745116_01534"/>
<dbReference type="InterPro" id="IPR045865">
    <property type="entry name" value="ACT-like_dom_sf"/>
</dbReference>
<keyword evidence="4" id="KW-1185">Reference proteome</keyword>
<dbReference type="Gene3D" id="3.30.70.260">
    <property type="match status" value="1"/>
</dbReference>
<evidence type="ECO:0000256" key="1">
    <source>
        <dbReference type="HAMAP-Rule" id="MF_01054"/>
    </source>
</evidence>
<accession>A0A1T4NS27</accession>
<dbReference type="PROSITE" id="PS51671">
    <property type="entry name" value="ACT"/>
    <property type="match status" value="1"/>
</dbReference>
<evidence type="ECO:0000259" key="2">
    <source>
        <dbReference type="PROSITE" id="PS51671"/>
    </source>
</evidence>
<evidence type="ECO:0000313" key="4">
    <source>
        <dbReference type="Proteomes" id="UP000190328"/>
    </source>
</evidence>
<dbReference type="InterPro" id="IPR002912">
    <property type="entry name" value="ACT_dom"/>
</dbReference>
<dbReference type="OrthoDB" id="9803078at2"/>
<gene>
    <name evidence="3" type="ORF">SAMN02745116_01534</name>
</gene>
<dbReference type="RefSeq" id="WP_078807469.1">
    <property type="nucleotide sequence ID" value="NZ_FUXI01000016.1"/>
</dbReference>
<dbReference type="NCBIfam" id="NF001220">
    <property type="entry name" value="PRK00194.1"/>
    <property type="match status" value="1"/>
</dbReference>
<dbReference type="CDD" id="cd04872">
    <property type="entry name" value="ACT_1ZPV"/>
    <property type="match status" value="1"/>
</dbReference>
<feature type="domain" description="ACT" evidence="2">
    <location>
        <begin position="4"/>
        <end position="77"/>
    </location>
</feature>
<name>A0A1T4NS27_9ENTE</name>
<dbReference type="PANTHER" id="PTHR34875">
    <property type="entry name" value="UPF0237 PROTEIN MJ1558"/>
    <property type="match status" value="1"/>
</dbReference>